<dbReference type="AlphaFoldDB" id="A0A9D4KMN5"/>
<organism evidence="4 5">
    <name type="scientific">Dreissena polymorpha</name>
    <name type="common">Zebra mussel</name>
    <name type="synonym">Mytilus polymorpha</name>
    <dbReference type="NCBI Taxonomy" id="45954"/>
    <lineage>
        <taxon>Eukaryota</taxon>
        <taxon>Metazoa</taxon>
        <taxon>Spiralia</taxon>
        <taxon>Lophotrochozoa</taxon>
        <taxon>Mollusca</taxon>
        <taxon>Bivalvia</taxon>
        <taxon>Autobranchia</taxon>
        <taxon>Heteroconchia</taxon>
        <taxon>Euheterodonta</taxon>
        <taxon>Imparidentia</taxon>
        <taxon>Neoheterodontei</taxon>
        <taxon>Myida</taxon>
        <taxon>Dreissenoidea</taxon>
        <taxon>Dreissenidae</taxon>
        <taxon>Dreissena</taxon>
    </lineage>
</organism>
<keyword evidence="1" id="KW-1015">Disulfide bond</keyword>
<evidence type="ECO:0000256" key="1">
    <source>
        <dbReference type="ARBA" id="ARBA00023157"/>
    </source>
</evidence>
<dbReference type="InterPro" id="IPR036772">
    <property type="entry name" value="SRCR-like_dom_sf"/>
</dbReference>
<reference evidence="4" key="1">
    <citation type="journal article" date="2019" name="bioRxiv">
        <title>The Genome of the Zebra Mussel, Dreissena polymorpha: A Resource for Invasive Species Research.</title>
        <authorList>
            <person name="McCartney M.A."/>
            <person name="Auch B."/>
            <person name="Kono T."/>
            <person name="Mallez S."/>
            <person name="Zhang Y."/>
            <person name="Obille A."/>
            <person name="Becker A."/>
            <person name="Abrahante J.E."/>
            <person name="Garbe J."/>
            <person name="Badalamenti J.P."/>
            <person name="Herman A."/>
            <person name="Mangelson H."/>
            <person name="Liachko I."/>
            <person name="Sullivan S."/>
            <person name="Sone E.D."/>
            <person name="Koren S."/>
            <person name="Silverstein K.A.T."/>
            <person name="Beckman K.B."/>
            <person name="Gohl D.M."/>
        </authorList>
    </citation>
    <scope>NUCLEOTIDE SEQUENCE</scope>
    <source>
        <strain evidence="4">Duluth1</strain>
        <tissue evidence="4">Whole animal</tissue>
    </source>
</reference>
<dbReference type="PANTHER" id="PTHR48071:SF18">
    <property type="entry name" value="DELETED IN MALIGNANT BRAIN TUMORS 1 PROTEIN-RELATED"/>
    <property type="match status" value="1"/>
</dbReference>
<dbReference type="SUPFAM" id="SSF56487">
    <property type="entry name" value="SRCR-like"/>
    <property type="match status" value="1"/>
</dbReference>
<sequence length="111" mass="12527">MDILDGDIRLANGGNDHGRLEVYYNKQWGTVCMRGFDYNDARTVCRILGLYQGDEWSLAQCDSGRPWTNTTCDHYSDVGIFHNGHWGTEVVVVCRMLGVFQGQGYTIQSSL</sequence>
<dbReference type="Pfam" id="PF00530">
    <property type="entry name" value="SRCR"/>
    <property type="match status" value="1"/>
</dbReference>
<dbReference type="EMBL" id="JAIWYP010000004">
    <property type="protein sequence ID" value="KAH3842067.1"/>
    <property type="molecule type" value="Genomic_DNA"/>
</dbReference>
<comment type="caution">
    <text evidence="4">The sequence shown here is derived from an EMBL/GenBank/DDBJ whole genome shotgun (WGS) entry which is preliminary data.</text>
</comment>
<dbReference type="PROSITE" id="PS50287">
    <property type="entry name" value="SRCR_2"/>
    <property type="match status" value="1"/>
</dbReference>
<dbReference type="PROSITE" id="PS00420">
    <property type="entry name" value="SRCR_1"/>
    <property type="match status" value="1"/>
</dbReference>
<name>A0A9D4KMN5_DREPO</name>
<evidence type="ECO:0000313" key="5">
    <source>
        <dbReference type="Proteomes" id="UP000828390"/>
    </source>
</evidence>
<protein>
    <recommendedName>
        <fullName evidence="3">SRCR domain-containing protein</fullName>
    </recommendedName>
</protein>
<dbReference type="InterPro" id="IPR001190">
    <property type="entry name" value="SRCR"/>
</dbReference>
<reference evidence="4" key="2">
    <citation type="submission" date="2020-11" db="EMBL/GenBank/DDBJ databases">
        <authorList>
            <person name="McCartney M.A."/>
            <person name="Auch B."/>
            <person name="Kono T."/>
            <person name="Mallez S."/>
            <person name="Becker A."/>
            <person name="Gohl D.M."/>
            <person name="Silverstein K.A.T."/>
            <person name="Koren S."/>
            <person name="Bechman K.B."/>
            <person name="Herman A."/>
            <person name="Abrahante J.E."/>
            <person name="Garbe J."/>
        </authorList>
    </citation>
    <scope>NUCLEOTIDE SEQUENCE</scope>
    <source>
        <strain evidence="4">Duluth1</strain>
        <tissue evidence="4">Whole animal</tissue>
    </source>
</reference>
<dbReference type="Proteomes" id="UP000828390">
    <property type="component" value="Unassembled WGS sequence"/>
</dbReference>
<dbReference type="PANTHER" id="PTHR48071">
    <property type="entry name" value="SRCR DOMAIN-CONTAINING PROTEIN"/>
    <property type="match status" value="1"/>
</dbReference>
<proteinExistence type="predicted"/>
<accession>A0A9D4KMN5</accession>
<feature type="domain" description="SRCR" evidence="3">
    <location>
        <begin position="8"/>
        <end position="49"/>
    </location>
</feature>
<dbReference type="GO" id="GO:0016020">
    <property type="term" value="C:membrane"/>
    <property type="evidence" value="ECO:0007669"/>
    <property type="project" value="InterPro"/>
</dbReference>
<evidence type="ECO:0000259" key="3">
    <source>
        <dbReference type="PROSITE" id="PS50287"/>
    </source>
</evidence>
<evidence type="ECO:0000256" key="2">
    <source>
        <dbReference type="PROSITE-ProRule" id="PRU00196"/>
    </source>
</evidence>
<keyword evidence="5" id="KW-1185">Reference proteome</keyword>
<comment type="caution">
    <text evidence="2">Lacks conserved residue(s) required for the propagation of feature annotation.</text>
</comment>
<dbReference type="SMART" id="SM00202">
    <property type="entry name" value="SR"/>
    <property type="match status" value="1"/>
</dbReference>
<evidence type="ECO:0000313" key="4">
    <source>
        <dbReference type="EMBL" id="KAH3842067.1"/>
    </source>
</evidence>
<gene>
    <name evidence="4" type="ORF">DPMN_115555</name>
</gene>
<dbReference type="Gene3D" id="3.10.250.10">
    <property type="entry name" value="SRCR-like domain"/>
    <property type="match status" value="1"/>
</dbReference>